<dbReference type="PANTHER" id="PTHR30579:SF7">
    <property type="entry name" value="HTH-TYPE TRANSCRIPTIONAL REGULATOR LRHA-RELATED"/>
    <property type="match status" value="1"/>
</dbReference>
<dbReference type="AlphaFoldDB" id="A0A157QMD6"/>
<evidence type="ECO:0000313" key="8">
    <source>
        <dbReference type="Proteomes" id="UP000077037"/>
    </source>
</evidence>
<accession>A0A157QMD6</accession>
<dbReference type="InterPro" id="IPR036388">
    <property type="entry name" value="WH-like_DNA-bd_sf"/>
</dbReference>
<dbReference type="InterPro" id="IPR000847">
    <property type="entry name" value="LysR_HTH_N"/>
</dbReference>
<dbReference type="PROSITE" id="PS50931">
    <property type="entry name" value="HTH_LYSR"/>
    <property type="match status" value="1"/>
</dbReference>
<dbReference type="Proteomes" id="UP000077037">
    <property type="component" value="Unassembled WGS sequence"/>
</dbReference>
<dbReference type="PRINTS" id="PR00039">
    <property type="entry name" value="HTHLYSR"/>
</dbReference>
<dbReference type="InterPro" id="IPR005119">
    <property type="entry name" value="LysR_subst-bd"/>
</dbReference>
<evidence type="ECO:0000256" key="2">
    <source>
        <dbReference type="ARBA" id="ARBA00023015"/>
    </source>
</evidence>
<dbReference type="SUPFAM" id="SSF53850">
    <property type="entry name" value="Periplasmic binding protein-like II"/>
    <property type="match status" value="1"/>
</dbReference>
<evidence type="ECO:0000259" key="6">
    <source>
        <dbReference type="PROSITE" id="PS50931"/>
    </source>
</evidence>
<dbReference type="Gene3D" id="1.10.10.10">
    <property type="entry name" value="Winged helix-like DNA-binding domain superfamily/Winged helix DNA-binding domain"/>
    <property type="match status" value="1"/>
</dbReference>
<keyword evidence="2" id="KW-0805">Transcription regulation</keyword>
<dbReference type="PANTHER" id="PTHR30579">
    <property type="entry name" value="TRANSCRIPTIONAL REGULATOR"/>
    <property type="match status" value="1"/>
</dbReference>
<dbReference type="GO" id="GO:0003700">
    <property type="term" value="F:DNA-binding transcription factor activity"/>
    <property type="evidence" value="ECO:0007669"/>
    <property type="project" value="InterPro"/>
</dbReference>
<evidence type="ECO:0000256" key="5">
    <source>
        <dbReference type="SAM" id="MobiDB-lite"/>
    </source>
</evidence>
<comment type="similarity">
    <text evidence="1">Belongs to the LysR transcriptional regulatory family.</text>
</comment>
<evidence type="ECO:0000256" key="3">
    <source>
        <dbReference type="ARBA" id="ARBA00023125"/>
    </source>
</evidence>
<keyword evidence="3" id="KW-0238">DNA-binding</keyword>
<keyword evidence="4" id="KW-0804">Transcription</keyword>
<sequence length="326" mass="34954">MQDGPAQSDRREGTNDLNGAPASSPRIYGDPRITLDQLRAFVAIADSGNFHLAAQSLHRSQPAITHKLKQLEQVLGTTLVSRRKGRVMNITESGVRFLMAIRESLQQVDLAVEALRESKLHGQVRVGAPADTIAKVASALAVALTGPYHSLEVPVTAGVSNHLLREFEAHRLDVVLFKSPESASPPVPCRRLSVEPMHWVASHEWRPKASDPVPLVTFYEGCAHRETAIDALVHAGRKWRLSCMAGELGNVRAAVLAGLGVAALAQSEIPPGCQVLDGQGLPALPRMQLSIAMHAHDTLYAQVADLLAQSWRGAAPARQAAPLAAG</sequence>
<dbReference type="RefSeq" id="WP_082887337.1">
    <property type="nucleotide sequence ID" value="NZ_FKBS01000025.1"/>
</dbReference>
<evidence type="ECO:0000313" key="7">
    <source>
        <dbReference type="EMBL" id="SAI46199.1"/>
    </source>
</evidence>
<dbReference type="Gene3D" id="3.40.190.10">
    <property type="entry name" value="Periplasmic binding protein-like II"/>
    <property type="match status" value="2"/>
</dbReference>
<organism evidence="7 8">
    <name type="scientific">Bordetella ansorpii</name>
    <dbReference type="NCBI Taxonomy" id="288768"/>
    <lineage>
        <taxon>Bacteria</taxon>
        <taxon>Pseudomonadati</taxon>
        <taxon>Pseudomonadota</taxon>
        <taxon>Betaproteobacteria</taxon>
        <taxon>Burkholderiales</taxon>
        <taxon>Alcaligenaceae</taxon>
        <taxon>Bordetella</taxon>
    </lineage>
</organism>
<evidence type="ECO:0000256" key="4">
    <source>
        <dbReference type="ARBA" id="ARBA00023163"/>
    </source>
</evidence>
<dbReference type="Pfam" id="PF00126">
    <property type="entry name" value="HTH_1"/>
    <property type="match status" value="1"/>
</dbReference>
<gene>
    <name evidence="7" type="primary">gltC_21</name>
    <name evidence="7" type="ORF">SAMEA1982600_03661</name>
</gene>
<protein>
    <submittedName>
        <fullName evidence="7">LysR family transcriptional regulator</fullName>
    </submittedName>
</protein>
<evidence type="ECO:0000256" key="1">
    <source>
        <dbReference type="ARBA" id="ARBA00009437"/>
    </source>
</evidence>
<feature type="region of interest" description="Disordered" evidence="5">
    <location>
        <begin position="1"/>
        <end position="29"/>
    </location>
</feature>
<feature type="domain" description="HTH lysR-type" evidence="6">
    <location>
        <begin position="33"/>
        <end position="89"/>
    </location>
</feature>
<dbReference type="InterPro" id="IPR036390">
    <property type="entry name" value="WH_DNA-bd_sf"/>
</dbReference>
<dbReference type="GO" id="GO:0003677">
    <property type="term" value="F:DNA binding"/>
    <property type="evidence" value="ECO:0007669"/>
    <property type="project" value="UniProtKB-KW"/>
</dbReference>
<name>A0A157QMD6_9BORD</name>
<dbReference type="EMBL" id="FKBS01000025">
    <property type="protein sequence ID" value="SAI46199.1"/>
    <property type="molecule type" value="Genomic_DNA"/>
</dbReference>
<reference evidence="7 8" key="1">
    <citation type="submission" date="2016-03" db="EMBL/GenBank/DDBJ databases">
        <authorList>
            <consortium name="Pathogen Informatics"/>
        </authorList>
    </citation>
    <scope>NUCLEOTIDE SEQUENCE [LARGE SCALE GENOMIC DNA]</scope>
    <source>
        <strain evidence="7 8">NCTC13364</strain>
    </source>
</reference>
<dbReference type="Pfam" id="PF03466">
    <property type="entry name" value="LysR_substrate"/>
    <property type="match status" value="1"/>
</dbReference>
<dbReference type="SUPFAM" id="SSF46785">
    <property type="entry name" value="Winged helix' DNA-binding domain"/>
    <property type="match status" value="1"/>
</dbReference>
<dbReference type="InterPro" id="IPR050176">
    <property type="entry name" value="LTTR"/>
</dbReference>
<proteinExistence type="inferred from homology"/>